<comment type="caution">
    <text evidence="1">The sequence shown here is derived from an EMBL/GenBank/DDBJ whole genome shotgun (WGS) entry which is preliminary data.</text>
</comment>
<dbReference type="AlphaFoldDB" id="X6LGP8"/>
<dbReference type="Proteomes" id="UP000023152">
    <property type="component" value="Unassembled WGS sequence"/>
</dbReference>
<evidence type="ECO:0000313" key="2">
    <source>
        <dbReference type="Proteomes" id="UP000023152"/>
    </source>
</evidence>
<sequence>MTMMMEFRDDPVLVLRCLRGLGYNLNTWLWFCVLYLNGKVKWIKNNIFPLFPFSKEEGQCDFDKKDGQQIYDDCFDNLTNYLYISLSDVVTHMLQYKMDVFLKKLNSNHQIFFDELEKRITKKCKSLNEFGNGTFIIDMWLCDDMTLYWYDLCKISNDEDSNDDEEKIQVYIL</sequence>
<proteinExistence type="predicted"/>
<evidence type="ECO:0000313" key="1">
    <source>
        <dbReference type="EMBL" id="ETO01168.1"/>
    </source>
</evidence>
<protein>
    <submittedName>
        <fullName evidence="1">Uncharacterized protein</fullName>
    </submittedName>
</protein>
<reference evidence="1 2" key="1">
    <citation type="journal article" date="2013" name="Curr. Biol.">
        <title>The Genome of the Foraminiferan Reticulomyxa filosa.</title>
        <authorList>
            <person name="Glockner G."/>
            <person name="Hulsmann N."/>
            <person name="Schleicher M."/>
            <person name="Noegel A.A."/>
            <person name="Eichinger L."/>
            <person name="Gallinger C."/>
            <person name="Pawlowski J."/>
            <person name="Sierra R."/>
            <person name="Euteneuer U."/>
            <person name="Pillet L."/>
            <person name="Moustafa A."/>
            <person name="Platzer M."/>
            <person name="Groth M."/>
            <person name="Szafranski K."/>
            <person name="Schliwa M."/>
        </authorList>
    </citation>
    <scope>NUCLEOTIDE SEQUENCE [LARGE SCALE GENOMIC DNA]</scope>
</reference>
<organism evidence="1 2">
    <name type="scientific">Reticulomyxa filosa</name>
    <dbReference type="NCBI Taxonomy" id="46433"/>
    <lineage>
        <taxon>Eukaryota</taxon>
        <taxon>Sar</taxon>
        <taxon>Rhizaria</taxon>
        <taxon>Retaria</taxon>
        <taxon>Foraminifera</taxon>
        <taxon>Monothalamids</taxon>
        <taxon>Reticulomyxidae</taxon>
        <taxon>Reticulomyxa</taxon>
    </lineage>
</organism>
<name>X6LGP8_RETFI</name>
<accession>X6LGP8</accession>
<keyword evidence="2" id="KW-1185">Reference proteome</keyword>
<gene>
    <name evidence="1" type="ORF">RFI_36272</name>
</gene>
<dbReference type="EMBL" id="ASPP01039020">
    <property type="protein sequence ID" value="ETO01168.1"/>
    <property type="molecule type" value="Genomic_DNA"/>
</dbReference>